<feature type="domain" description="DUF6378" evidence="1">
    <location>
        <begin position="5"/>
        <end position="78"/>
    </location>
</feature>
<evidence type="ECO:0000313" key="3">
    <source>
        <dbReference type="Proteomes" id="UP000092671"/>
    </source>
</evidence>
<gene>
    <name evidence="2" type="ORF">A9Z60_03650</name>
</gene>
<comment type="caution">
    <text evidence="2">The sequence shown here is derived from an EMBL/GenBank/DDBJ whole genome shotgun (WGS) entry which is preliminary data.</text>
</comment>
<dbReference type="Pfam" id="PF19905">
    <property type="entry name" value="DUF6378"/>
    <property type="match status" value="1"/>
</dbReference>
<dbReference type="InterPro" id="IPR045958">
    <property type="entry name" value="DUF6378"/>
</dbReference>
<protein>
    <recommendedName>
        <fullName evidence="1">DUF6378 domain-containing protein</fullName>
    </recommendedName>
</protein>
<name>A0A1B8PIL2_MORNO</name>
<proteinExistence type="predicted"/>
<evidence type="ECO:0000313" key="2">
    <source>
        <dbReference type="EMBL" id="OBX49474.1"/>
    </source>
</evidence>
<dbReference type="OrthoDB" id="9204702at2"/>
<evidence type="ECO:0000259" key="1">
    <source>
        <dbReference type="Pfam" id="PF19905"/>
    </source>
</evidence>
<accession>A0A1B8PIL2</accession>
<sequence length="83" mass="9324">MIEQVLNQRATTHGNFTSNAHTSQLLKDIVSHGDNFADLSLVQREALHMILHKIARITNGNCDEKDHWIDIIGYTQLALDSIA</sequence>
<dbReference type="AlphaFoldDB" id="A0A1B8PIL2"/>
<organism evidence="2 3">
    <name type="scientific">Moraxella nonliquefaciens</name>
    <dbReference type="NCBI Taxonomy" id="478"/>
    <lineage>
        <taxon>Bacteria</taxon>
        <taxon>Pseudomonadati</taxon>
        <taxon>Pseudomonadota</taxon>
        <taxon>Gammaproteobacteria</taxon>
        <taxon>Moraxellales</taxon>
        <taxon>Moraxellaceae</taxon>
        <taxon>Moraxella</taxon>
    </lineage>
</organism>
<dbReference type="RefSeq" id="WP_066893714.1">
    <property type="nucleotide sequence ID" value="NZ_LZDN01000039.1"/>
</dbReference>
<reference evidence="2 3" key="1">
    <citation type="submission" date="2016-06" db="EMBL/GenBank/DDBJ databases">
        <title>Draft genome of Moraxella nonliquefaciens CCUG 60284.</title>
        <authorList>
            <person name="Salva-Serra F."/>
            <person name="Engstrom-Jakobsson H."/>
            <person name="Thorell K."/>
            <person name="Gonzales-Siles L."/>
            <person name="Karlsson R."/>
            <person name="Boulund F."/>
            <person name="Engstrand L."/>
            <person name="Kristiansson E."/>
            <person name="Moore E."/>
        </authorList>
    </citation>
    <scope>NUCLEOTIDE SEQUENCE [LARGE SCALE GENOMIC DNA]</scope>
    <source>
        <strain evidence="2 3">CCUG 60284</strain>
    </source>
</reference>
<dbReference type="Proteomes" id="UP000092671">
    <property type="component" value="Unassembled WGS sequence"/>
</dbReference>
<dbReference type="EMBL" id="LZDN01000039">
    <property type="protein sequence ID" value="OBX49474.1"/>
    <property type="molecule type" value="Genomic_DNA"/>
</dbReference>